<name>A0A2H9TML6_9FUNG</name>
<dbReference type="PANTHER" id="PTHR24166">
    <property type="entry name" value="ROLLING PEBBLES, ISOFORM B"/>
    <property type="match status" value="1"/>
</dbReference>
<dbReference type="Pfam" id="PF13637">
    <property type="entry name" value="Ank_4"/>
    <property type="match status" value="1"/>
</dbReference>
<organism evidence="4 5">
    <name type="scientific">Paramicrosporidium saccamoebae</name>
    <dbReference type="NCBI Taxonomy" id="1246581"/>
    <lineage>
        <taxon>Eukaryota</taxon>
        <taxon>Fungi</taxon>
        <taxon>Fungi incertae sedis</taxon>
        <taxon>Cryptomycota</taxon>
        <taxon>Cryptomycota incertae sedis</taxon>
        <taxon>Paramicrosporidium</taxon>
    </lineage>
</organism>
<evidence type="ECO:0000256" key="3">
    <source>
        <dbReference type="PROSITE-ProRule" id="PRU00023"/>
    </source>
</evidence>
<dbReference type="STRING" id="1246581.A0A2H9TML6"/>
<protein>
    <submittedName>
        <fullName evidence="4">Uncharacterized protein</fullName>
    </submittedName>
</protein>
<evidence type="ECO:0000256" key="1">
    <source>
        <dbReference type="ARBA" id="ARBA00022737"/>
    </source>
</evidence>
<dbReference type="OrthoDB" id="194358at2759"/>
<dbReference type="Proteomes" id="UP000240830">
    <property type="component" value="Unassembled WGS sequence"/>
</dbReference>
<dbReference type="PROSITE" id="PS50297">
    <property type="entry name" value="ANK_REP_REGION"/>
    <property type="match status" value="1"/>
</dbReference>
<keyword evidence="1" id="KW-0677">Repeat</keyword>
<dbReference type="InterPro" id="IPR036770">
    <property type="entry name" value="Ankyrin_rpt-contain_sf"/>
</dbReference>
<keyword evidence="2 3" id="KW-0040">ANK repeat</keyword>
<dbReference type="EMBL" id="MTSL01000089">
    <property type="protein sequence ID" value="PJF18993.1"/>
    <property type="molecule type" value="Genomic_DNA"/>
</dbReference>
<dbReference type="InterPro" id="IPR002110">
    <property type="entry name" value="Ankyrin_rpt"/>
</dbReference>
<gene>
    <name evidence="4" type="ORF">PSACC_01188</name>
</gene>
<dbReference type="SUPFAM" id="SSF48403">
    <property type="entry name" value="Ankyrin repeat"/>
    <property type="match status" value="1"/>
</dbReference>
<dbReference type="PROSITE" id="PS50088">
    <property type="entry name" value="ANK_REPEAT"/>
    <property type="match status" value="1"/>
</dbReference>
<evidence type="ECO:0000313" key="4">
    <source>
        <dbReference type="EMBL" id="PJF18993.1"/>
    </source>
</evidence>
<dbReference type="SMART" id="SM00248">
    <property type="entry name" value="ANK"/>
    <property type="match status" value="5"/>
</dbReference>
<dbReference type="PANTHER" id="PTHR24166:SF48">
    <property type="entry name" value="PROTEIN VAPYRIN"/>
    <property type="match status" value="1"/>
</dbReference>
<reference evidence="4 5" key="1">
    <citation type="submission" date="2016-10" db="EMBL/GenBank/DDBJ databases">
        <title>The genome of Paramicrosporidium saccamoebae is the missing link in understanding Cryptomycota and Microsporidia evolution.</title>
        <authorList>
            <person name="Quandt C.A."/>
            <person name="Beaudet D."/>
            <person name="Corsaro D."/>
            <person name="Michel R."/>
            <person name="Corradi N."/>
            <person name="James T."/>
        </authorList>
    </citation>
    <scope>NUCLEOTIDE SEQUENCE [LARGE SCALE GENOMIC DNA]</scope>
    <source>
        <strain evidence="4 5">KSL3</strain>
    </source>
</reference>
<accession>A0A2H9TML6</accession>
<sequence length="536" mass="59590">MERRLTELGEPNGDPSAVRRTFAGFTRVIGGETRGRFLIERDEERPSLVRGPTAEHLERFATFVLRDRRRRRARKRLIGLTPYRLAVGWELIPTPIFRIRPKIEPMVANGSRTIEFPMEGAAVITRRAITTLLGGAMRRKTPDVLYVLNCVLLAVIDGRETRACLLLHVGFGLALPGSVQVMSDGKIPDMVGSLSAGLLKKKSHYPVMNRIFLQALDRGMESLCVMIGEAGFPRSFDDPIFTVKGVLSRVRVLPSYLILAVALGRATVVRMMLTRGANSAEGWLGLTPLLLAPCGEHPKASTVIARLLLETGADARKTISQHQLRRLEKMATLLRMTTAIETVCLSKTQVRHIYALDMAAAMCNCDTVVLLLTAMRGGGDSRMCLLTQVDLDITVRLLKMGADMFQRDAEDSTPLHLAARYGRTENVAVSALHEAAQGGHGPVLQLLISKGGDCTLQDVDGKTPLQLALAHGIRTEDLLDYLTMEEDLRTLINRVEELQLDETPKRRRRFLIEKFMPRWLGGREDDGERSERTNKS</sequence>
<evidence type="ECO:0000256" key="2">
    <source>
        <dbReference type="ARBA" id="ARBA00023043"/>
    </source>
</evidence>
<proteinExistence type="predicted"/>
<feature type="repeat" description="ANK" evidence="3">
    <location>
        <begin position="427"/>
        <end position="459"/>
    </location>
</feature>
<keyword evidence="5" id="KW-1185">Reference proteome</keyword>
<dbReference type="InterPro" id="IPR050889">
    <property type="entry name" value="Dendritic_Spine_Reg/Scaffold"/>
</dbReference>
<comment type="caution">
    <text evidence="4">The sequence shown here is derived from an EMBL/GenBank/DDBJ whole genome shotgun (WGS) entry which is preliminary data.</text>
</comment>
<dbReference type="Gene3D" id="1.25.40.20">
    <property type="entry name" value="Ankyrin repeat-containing domain"/>
    <property type="match status" value="3"/>
</dbReference>
<dbReference type="AlphaFoldDB" id="A0A2H9TML6"/>
<evidence type="ECO:0000313" key="5">
    <source>
        <dbReference type="Proteomes" id="UP000240830"/>
    </source>
</evidence>